<organism evidence="2 3">
    <name type="scientific">Arenimonas maotaiensis</name>
    <dbReference type="NCBI Taxonomy" id="1446479"/>
    <lineage>
        <taxon>Bacteria</taxon>
        <taxon>Pseudomonadati</taxon>
        <taxon>Pseudomonadota</taxon>
        <taxon>Gammaproteobacteria</taxon>
        <taxon>Lysobacterales</taxon>
        <taxon>Lysobacteraceae</taxon>
        <taxon>Arenimonas</taxon>
    </lineage>
</organism>
<dbReference type="EMBL" id="BMFO01000002">
    <property type="protein sequence ID" value="GGF88858.1"/>
    <property type="molecule type" value="Genomic_DNA"/>
</dbReference>
<dbReference type="Proteomes" id="UP000632858">
    <property type="component" value="Unassembled WGS sequence"/>
</dbReference>
<reference evidence="2" key="1">
    <citation type="journal article" date="2014" name="Int. J. Syst. Evol. Microbiol.">
        <title>Complete genome sequence of Corynebacterium casei LMG S-19264T (=DSM 44701T), isolated from a smear-ripened cheese.</title>
        <authorList>
            <consortium name="US DOE Joint Genome Institute (JGI-PGF)"/>
            <person name="Walter F."/>
            <person name="Albersmeier A."/>
            <person name="Kalinowski J."/>
            <person name="Ruckert C."/>
        </authorList>
    </citation>
    <scope>NUCLEOTIDE SEQUENCE</scope>
    <source>
        <strain evidence="2">CGMCC 1.12726</strain>
    </source>
</reference>
<protein>
    <recommendedName>
        <fullName evidence="4">Thioredoxin domain-containing protein</fullName>
    </recommendedName>
</protein>
<keyword evidence="1" id="KW-0472">Membrane</keyword>
<gene>
    <name evidence="2" type="ORF">GCM10010960_08430</name>
</gene>
<keyword evidence="1" id="KW-1133">Transmembrane helix</keyword>
<evidence type="ECO:0008006" key="4">
    <source>
        <dbReference type="Google" id="ProtNLM"/>
    </source>
</evidence>
<sequence>MQVDESKKRQWRSRLVLLLIVAMFFGSFGIAALLRFAGWEPEKHKNFGELLQPPLDFSAQRFPRADGTPYDWRPEENGWRLVFVSDRPCAAACAAQYDVLHRVWLSQGRHATRIYVLWFAELPAGAQPFEGLVPMRPAPALTAALRDIDAAAGHPAYIIDSGGYVVMRYPPGFDPSGLRKDLAKLVK</sequence>
<accession>A0A917CHP9</accession>
<dbReference type="AlphaFoldDB" id="A0A917CHP9"/>
<proteinExistence type="predicted"/>
<name>A0A917CHP9_9GAMM</name>
<evidence type="ECO:0000313" key="2">
    <source>
        <dbReference type="EMBL" id="GGF88858.1"/>
    </source>
</evidence>
<comment type="caution">
    <text evidence="2">The sequence shown here is derived from an EMBL/GenBank/DDBJ whole genome shotgun (WGS) entry which is preliminary data.</text>
</comment>
<keyword evidence="3" id="KW-1185">Reference proteome</keyword>
<evidence type="ECO:0000256" key="1">
    <source>
        <dbReference type="SAM" id="Phobius"/>
    </source>
</evidence>
<reference evidence="2" key="2">
    <citation type="submission" date="2020-09" db="EMBL/GenBank/DDBJ databases">
        <authorList>
            <person name="Sun Q."/>
            <person name="Zhou Y."/>
        </authorList>
    </citation>
    <scope>NUCLEOTIDE SEQUENCE</scope>
    <source>
        <strain evidence="2">CGMCC 1.12726</strain>
    </source>
</reference>
<keyword evidence="1" id="KW-0812">Transmembrane</keyword>
<feature type="transmembrane region" description="Helical" evidence="1">
    <location>
        <begin position="15"/>
        <end position="37"/>
    </location>
</feature>
<evidence type="ECO:0000313" key="3">
    <source>
        <dbReference type="Proteomes" id="UP000632858"/>
    </source>
</evidence>